<reference evidence="2 3" key="1">
    <citation type="submission" date="2016-03" db="EMBL/GenBank/DDBJ databases">
        <authorList>
            <person name="Ploux O."/>
        </authorList>
    </citation>
    <scope>NUCLEOTIDE SEQUENCE [LARGE SCALE GENOMIC DNA]</scope>
    <source>
        <strain evidence="2 3">UAMH 11012</strain>
    </source>
</reference>
<feature type="compositionally biased region" description="Basic and acidic residues" evidence="1">
    <location>
        <begin position="228"/>
        <end position="238"/>
    </location>
</feature>
<feature type="compositionally biased region" description="Basic and acidic residues" evidence="1">
    <location>
        <begin position="287"/>
        <end position="296"/>
    </location>
</feature>
<keyword evidence="3" id="KW-1185">Reference proteome</keyword>
<evidence type="ECO:0000313" key="3">
    <source>
        <dbReference type="Proteomes" id="UP000184330"/>
    </source>
</evidence>
<proteinExistence type="predicted"/>
<evidence type="ECO:0000313" key="2">
    <source>
        <dbReference type="EMBL" id="CZR54085.1"/>
    </source>
</evidence>
<feature type="compositionally biased region" description="Low complexity" evidence="1">
    <location>
        <begin position="427"/>
        <end position="439"/>
    </location>
</feature>
<organism evidence="2 3">
    <name type="scientific">Phialocephala subalpina</name>
    <dbReference type="NCBI Taxonomy" id="576137"/>
    <lineage>
        <taxon>Eukaryota</taxon>
        <taxon>Fungi</taxon>
        <taxon>Dikarya</taxon>
        <taxon>Ascomycota</taxon>
        <taxon>Pezizomycotina</taxon>
        <taxon>Leotiomycetes</taxon>
        <taxon>Helotiales</taxon>
        <taxon>Mollisiaceae</taxon>
        <taxon>Phialocephala</taxon>
        <taxon>Phialocephala fortinii species complex</taxon>
    </lineage>
</organism>
<evidence type="ECO:0000256" key="1">
    <source>
        <dbReference type="SAM" id="MobiDB-lite"/>
    </source>
</evidence>
<feature type="compositionally biased region" description="Low complexity" evidence="1">
    <location>
        <begin position="203"/>
        <end position="216"/>
    </location>
</feature>
<dbReference type="EMBL" id="FJOG01000004">
    <property type="protein sequence ID" value="CZR54085.1"/>
    <property type="molecule type" value="Genomic_DNA"/>
</dbReference>
<feature type="region of interest" description="Disordered" evidence="1">
    <location>
        <begin position="43"/>
        <end position="107"/>
    </location>
</feature>
<dbReference type="Proteomes" id="UP000184330">
    <property type="component" value="Unassembled WGS sequence"/>
</dbReference>
<dbReference type="STRING" id="576137.A0A1L7WMT5"/>
<name>A0A1L7WMT5_9HELO</name>
<feature type="compositionally biased region" description="Polar residues" evidence="1">
    <location>
        <begin position="239"/>
        <end position="284"/>
    </location>
</feature>
<accession>A0A1L7WMT5</accession>
<feature type="compositionally biased region" description="Polar residues" evidence="1">
    <location>
        <begin position="359"/>
        <end position="382"/>
    </location>
</feature>
<feature type="compositionally biased region" description="Polar residues" evidence="1">
    <location>
        <begin position="134"/>
        <end position="143"/>
    </location>
</feature>
<feature type="region of interest" description="Disordered" evidence="1">
    <location>
        <begin position="130"/>
        <end position="477"/>
    </location>
</feature>
<sequence length="629" mass="69217">MSQIVKGNVEILVHTTAPSLGPDDARYRALAQAYLDFRPAKRRRLDDSPLPGPLNDINIPEESRRHEARRQSTQPERESEASWRPDEGRAESVSQSQHLTEFDGQDISEIIDSPELSFLSVMDNRTSPAFRGQVTCQRPASQRSTEELWQAPGSEVPDSQPEVHPTLAAFSSPTRILEVFLQNQDISQATTSPSGPSERRRPSGSVSVLSSSQRSPILRHIQNQSSSSRDHPGSDERSSQSSPRLPRTRNQQDGSHEIGSSNEKALSSLSDAVATNSSLSQTGNPGKRPERQKEVDSLLNRFSSEKLHTSSSEALPRNLNPEADSLEVGVGSKEPRLSLSQSHPRNRSQERGGLEVLKSNDNALTSSSADGPPINSSPSPVKNPTKRPEKVLRSKSPNAPLIQDSHLDKKRKHLSSIPETLSETRISSSAPPALALDELPPIPRPLKKQRLEPASSPVQPATSRSTESISSSPAGTAPVTKWSSLLEIRPPPPATSTSDLAAESLITPTLHQIATKMSLSRFRPASQSRDLRPMERGYWSISCAEWSEDTRNRCWNFLGDIIGDGRLGWGVWCVRDGVDSEFEGMRVYCWGGIMRHIWLLLVTASFNKVRKMAITWVDGGGECVVRMPE</sequence>
<feature type="compositionally biased region" description="Basic and acidic residues" evidence="1">
    <location>
        <begin position="75"/>
        <end position="90"/>
    </location>
</feature>
<feature type="compositionally biased region" description="Polar residues" evidence="1">
    <location>
        <begin position="181"/>
        <end position="191"/>
    </location>
</feature>
<dbReference type="OrthoDB" id="5395975at2759"/>
<feature type="compositionally biased region" description="Polar residues" evidence="1">
    <location>
        <begin position="417"/>
        <end position="426"/>
    </location>
</feature>
<gene>
    <name evidence="2" type="ORF">PAC_03968</name>
</gene>
<dbReference type="AlphaFoldDB" id="A0A1L7WMT5"/>
<protein>
    <submittedName>
        <fullName evidence="2">Uncharacterized protein</fullName>
    </submittedName>
</protein>
<feature type="compositionally biased region" description="Low complexity" evidence="1">
    <location>
        <begin position="463"/>
        <end position="472"/>
    </location>
</feature>